<dbReference type="RefSeq" id="WP_177010148.1">
    <property type="nucleotide sequence ID" value="NZ_JACARV010000002.1"/>
</dbReference>
<accession>A0A7Y7Z617</accession>
<organism evidence="1 2">
    <name type="scientific">Pseudomonas putida</name>
    <name type="common">Arthrobacter siderocapsulatus</name>
    <dbReference type="NCBI Taxonomy" id="303"/>
    <lineage>
        <taxon>Bacteria</taxon>
        <taxon>Pseudomonadati</taxon>
        <taxon>Pseudomonadota</taxon>
        <taxon>Gammaproteobacteria</taxon>
        <taxon>Pseudomonadales</taxon>
        <taxon>Pseudomonadaceae</taxon>
        <taxon>Pseudomonas</taxon>
    </lineage>
</organism>
<dbReference type="Proteomes" id="UP000542695">
    <property type="component" value="Unassembled WGS sequence"/>
</dbReference>
<protein>
    <submittedName>
        <fullName evidence="1">Uncharacterized protein</fullName>
    </submittedName>
</protein>
<sequence>MGKSGFVILSIAVVAASAVYKTDDLLDLLDRRNVIRTSDGVVRLGKVNAERVKVDFKIQSTKSNEVLLQSSTFMGGAFAEAEKELSKQVAAVNKDGGIKGEDGKKESLDTRTATYKDDVKITKRTYIVYSSETMPFFELTLDNSEEVVSAGTKSIYSMISELQEYDQKAAVLAEKAPSFLGRAKGYSL</sequence>
<evidence type="ECO:0000313" key="1">
    <source>
        <dbReference type="EMBL" id="NWC78880.1"/>
    </source>
</evidence>
<dbReference type="EMBL" id="JACARV010000002">
    <property type="protein sequence ID" value="NWC78880.1"/>
    <property type="molecule type" value="Genomic_DNA"/>
</dbReference>
<gene>
    <name evidence="1" type="ORF">HX798_01100</name>
</gene>
<evidence type="ECO:0000313" key="2">
    <source>
        <dbReference type="Proteomes" id="UP000542695"/>
    </source>
</evidence>
<dbReference type="AlphaFoldDB" id="A0A7Y7Z617"/>
<proteinExistence type="predicted"/>
<name>A0A7Y7Z617_PSEPU</name>
<reference evidence="1 2" key="1">
    <citation type="submission" date="2020-04" db="EMBL/GenBank/DDBJ databases">
        <title>Molecular characterization of pseudomonads from Agaricus bisporus reveal novel blotch 2 pathogens in Western Europe.</title>
        <authorList>
            <person name="Taparia T."/>
            <person name="Krijger M."/>
            <person name="Haynes E."/>
            <person name="Elpinstone J.G."/>
            <person name="Noble R."/>
            <person name="Van Der Wolf J."/>
        </authorList>
    </citation>
    <scope>NUCLEOTIDE SEQUENCE [LARGE SCALE GENOMIC DNA]</scope>
    <source>
        <strain evidence="1 2">P7765</strain>
    </source>
</reference>
<comment type="caution">
    <text evidence="1">The sequence shown here is derived from an EMBL/GenBank/DDBJ whole genome shotgun (WGS) entry which is preliminary data.</text>
</comment>